<name>A0AA87CDE6_9CAUD</name>
<dbReference type="Proteomes" id="UP001302000">
    <property type="component" value="Segment"/>
</dbReference>
<proteinExistence type="predicted"/>
<evidence type="ECO:0000313" key="1">
    <source>
        <dbReference type="EMBL" id="DBA35649.1"/>
    </source>
</evidence>
<dbReference type="RefSeq" id="YP_013605553.1">
    <property type="nucleotide sequence ID" value="NC_134205.1"/>
</dbReference>
<organism evidence="1 2">
    <name type="scientific">Caudoviricetes sp. vir335</name>
    <dbReference type="NCBI Taxonomy" id="3068357"/>
    <lineage>
        <taxon>Viruses</taxon>
        <taxon>Duplodnaviria</taxon>
        <taxon>Heunggongvirae</taxon>
        <taxon>Uroviricota</taxon>
        <taxon>Caudoviricetes</taxon>
    </lineage>
</organism>
<sequence length="71" mass="8577">MTSYRITLTTGEVLTKDDPEEDPLIDIHKAMRDRDMLKWSKYRSEYRIDTICINTVYINPYHIVKVEEEWP</sequence>
<evidence type="ECO:0000313" key="2">
    <source>
        <dbReference type="Proteomes" id="UP001302000"/>
    </source>
</evidence>
<gene>
    <name evidence="1" type="ORF">vir335_00093</name>
</gene>
<reference evidence="1 2" key="1">
    <citation type="journal article" date="2023" name="Nat. Microbiol.">
        <title>A compendium of viruses from methanogenic archaea reveals their diversity and adaptations to the gut environment.</title>
        <authorList>
            <person name="Medvedeva S."/>
            <person name="Borrel G."/>
            <person name="Krupovic M."/>
            <person name="Gribaldo S."/>
        </authorList>
    </citation>
    <scope>NUCLEOTIDE SEQUENCE [LARGE SCALE GENOMIC DNA]</scope>
</reference>
<dbReference type="EMBL" id="BK063680">
    <property type="protein sequence ID" value="DBA35649.1"/>
    <property type="molecule type" value="Genomic_DNA"/>
</dbReference>
<dbReference type="GeneID" id="301841381"/>
<protein>
    <submittedName>
        <fullName evidence="1">Uncharacterized protein</fullName>
    </submittedName>
</protein>
<keyword evidence="2" id="KW-1185">Reference proteome</keyword>
<accession>A0AA87CDE6</accession>